<evidence type="ECO:0000313" key="2">
    <source>
        <dbReference type="Proteomes" id="UP000236311"/>
    </source>
</evidence>
<dbReference type="AlphaFoldDB" id="A0A2K4ZPT6"/>
<gene>
    <name evidence="1" type="ORF">AMURIS_05242</name>
</gene>
<keyword evidence="2" id="KW-1185">Reference proteome</keyword>
<dbReference type="OrthoDB" id="2078999at2"/>
<name>A0A2K4ZPT6_9FIRM</name>
<proteinExistence type="predicted"/>
<reference evidence="1 2" key="1">
    <citation type="submission" date="2018-01" db="EMBL/GenBank/DDBJ databases">
        <authorList>
            <person name="Gaut B.S."/>
            <person name="Morton B.R."/>
            <person name="Clegg M.T."/>
            <person name="Duvall M.R."/>
        </authorList>
    </citation>
    <scope>NUCLEOTIDE SEQUENCE [LARGE SCALE GENOMIC DNA]</scope>
    <source>
        <strain evidence="1">GP69</strain>
    </source>
</reference>
<dbReference type="RefSeq" id="WP_103242418.1">
    <property type="nucleotide sequence ID" value="NZ_JANJZD010000057.1"/>
</dbReference>
<protein>
    <recommendedName>
        <fullName evidence="3">ParB-like nuclease domain protein</fullName>
    </recommendedName>
</protein>
<dbReference type="Proteomes" id="UP000236311">
    <property type="component" value="Unassembled WGS sequence"/>
</dbReference>
<evidence type="ECO:0000313" key="1">
    <source>
        <dbReference type="EMBL" id="SOY32477.1"/>
    </source>
</evidence>
<organism evidence="1 2">
    <name type="scientific">Acetatifactor muris</name>
    <dbReference type="NCBI Taxonomy" id="879566"/>
    <lineage>
        <taxon>Bacteria</taxon>
        <taxon>Bacillati</taxon>
        <taxon>Bacillota</taxon>
        <taxon>Clostridia</taxon>
        <taxon>Lachnospirales</taxon>
        <taxon>Lachnospiraceae</taxon>
        <taxon>Acetatifactor</taxon>
    </lineage>
</organism>
<evidence type="ECO:0008006" key="3">
    <source>
        <dbReference type="Google" id="ProtNLM"/>
    </source>
</evidence>
<dbReference type="InterPro" id="IPR036086">
    <property type="entry name" value="ParB/Sulfiredoxin_sf"/>
</dbReference>
<dbReference type="SUPFAM" id="SSF110849">
    <property type="entry name" value="ParB/Sulfiredoxin"/>
    <property type="match status" value="1"/>
</dbReference>
<dbReference type="EMBL" id="OFSM01000052">
    <property type="protein sequence ID" value="SOY32477.1"/>
    <property type="molecule type" value="Genomic_DNA"/>
</dbReference>
<sequence>MSAVVAMNEETRRVEQFNDIVANIKPLMTIGKGRNQRVITGSAVVPLSLCFVDSRYQGMRTHKHLNRLRNKWDERKLTPIILVWHPEEHRFAIVDGQGRFIVAGEKGIDRLNAIILMDAPEDVDERLKFEAEYFIGQDSEVENVKPLEKHLSRVIIGDGAAVSLDKLLNKYGIKFVDTKGNREESVLGSYTDTYSIVKVHGEKCLDFIFSIIDNAGWNKETNGYATFVMRALREVWIAHPNERKEIHRFLSKELRQIDPALFSADAKSKYPKRDHRASCVLYVEDLVCNGLGIEKKIYVENGKKVKISK</sequence>
<accession>A0A2K4ZPT6</accession>